<protein>
    <submittedName>
        <fullName evidence="1">Uncharacterized protein</fullName>
    </submittedName>
</protein>
<evidence type="ECO:0000313" key="2">
    <source>
        <dbReference type="Proteomes" id="UP001605036"/>
    </source>
</evidence>
<sequence length="69" mass="7525">MVVESISFDSPKSDICGSKLVSKRTFADLTSRPRFSRASKATSVGRRLLKRTPGLMPDGSSPSNFAEDF</sequence>
<reference evidence="1 2" key="1">
    <citation type="submission" date="2024-09" db="EMBL/GenBank/DDBJ databases">
        <title>Chromosome-scale assembly of Riccia fluitans.</title>
        <authorList>
            <person name="Paukszto L."/>
            <person name="Sawicki J."/>
            <person name="Karawczyk K."/>
            <person name="Piernik-Szablinska J."/>
            <person name="Szczecinska M."/>
            <person name="Mazdziarz M."/>
        </authorList>
    </citation>
    <scope>NUCLEOTIDE SEQUENCE [LARGE SCALE GENOMIC DNA]</scope>
    <source>
        <strain evidence="1">Rf_01</strain>
        <tissue evidence="1">Aerial parts of the thallus</tissue>
    </source>
</reference>
<dbReference type="EMBL" id="JBHFFA010000006">
    <property type="protein sequence ID" value="KAL2623646.1"/>
    <property type="molecule type" value="Genomic_DNA"/>
</dbReference>
<proteinExistence type="predicted"/>
<accession>A0ABD1YA49</accession>
<dbReference type="AlphaFoldDB" id="A0ABD1YA49"/>
<gene>
    <name evidence="1" type="ORF">R1flu_003851</name>
</gene>
<name>A0ABD1YA49_9MARC</name>
<evidence type="ECO:0000313" key="1">
    <source>
        <dbReference type="EMBL" id="KAL2623646.1"/>
    </source>
</evidence>
<dbReference type="Proteomes" id="UP001605036">
    <property type="component" value="Unassembled WGS sequence"/>
</dbReference>
<keyword evidence="2" id="KW-1185">Reference proteome</keyword>
<comment type="caution">
    <text evidence="1">The sequence shown here is derived from an EMBL/GenBank/DDBJ whole genome shotgun (WGS) entry which is preliminary data.</text>
</comment>
<organism evidence="1 2">
    <name type="scientific">Riccia fluitans</name>
    <dbReference type="NCBI Taxonomy" id="41844"/>
    <lineage>
        <taxon>Eukaryota</taxon>
        <taxon>Viridiplantae</taxon>
        <taxon>Streptophyta</taxon>
        <taxon>Embryophyta</taxon>
        <taxon>Marchantiophyta</taxon>
        <taxon>Marchantiopsida</taxon>
        <taxon>Marchantiidae</taxon>
        <taxon>Marchantiales</taxon>
        <taxon>Ricciaceae</taxon>
        <taxon>Riccia</taxon>
    </lineage>
</organism>